<accession>C5B910</accession>
<name>C5B910_EDWI9</name>
<feature type="transmembrane region" description="Helical" evidence="1">
    <location>
        <begin position="22"/>
        <end position="45"/>
    </location>
</feature>
<organism evidence="2 3">
    <name type="scientific">Edwardsiella ictaluri (strain 93-146)</name>
    <dbReference type="NCBI Taxonomy" id="634503"/>
    <lineage>
        <taxon>Bacteria</taxon>
        <taxon>Pseudomonadati</taxon>
        <taxon>Pseudomonadota</taxon>
        <taxon>Gammaproteobacteria</taxon>
        <taxon>Enterobacterales</taxon>
        <taxon>Hafniaceae</taxon>
        <taxon>Edwardsiella</taxon>
    </lineage>
</organism>
<reference evidence="3" key="1">
    <citation type="submission" date="2009-03" db="EMBL/GenBank/DDBJ databases">
        <title>Complete genome sequence of Edwardsiella ictaluri 93-146.</title>
        <authorList>
            <person name="Williams M.L."/>
            <person name="Gillaspy A.F."/>
            <person name="Dyer D.W."/>
            <person name="Thune R.L."/>
            <person name="Waldbieser G.C."/>
            <person name="Schuster S.C."/>
            <person name="Gipson J."/>
            <person name="Zaitshik J."/>
            <person name="Landry C."/>
            <person name="Lawrence M.L."/>
        </authorList>
    </citation>
    <scope>NUCLEOTIDE SEQUENCE [LARGE SCALE GENOMIC DNA]</scope>
    <source>
        <strain evidence="3">93-146</strain>
    </source>
</reference>
<dbReference type="AlphaFoldDB" id="C5B910"/>
<evidence type="ECO:0000256" key="1">
    <source>
        <dbReference type="SAM" id="Phobius"/>
    </source>
</evidence>
<keyword evidence="1" id="KW-1133">Transmembrane helix</keyword>
<keyword evidence="1" id="KW-0472">Membrane</keyword>
<dbReference type="EMBL" id="CP001600">
    <property type="protein sequence ID" value="ACR70438.1"/>
    <property type="molecule type" value="Genomic_DNA"/>
</dbReference>
<evidence type="ECO:0000313" key="3">
    <source>
        <dbReference type="Proteomes" id="UP000001485"/>
    </source>
</evidence>
<dbReference type="Proteomes" id="UP000001485">
    <property type="component" value="Chromosome"/>
</dbReference>
<sequence>MLFDNGQAGAGNSIKNSSMLGLFYEFIALMLCCFSYWVLYCYFMLYELAH</sequence>
<proteinExistence type="predicted"/>
<dbReference type="KEGG" id="eic:NT01EI_3299"/>
<dbReference type="HOGENOM" id="CLU_3117318_0_0_6"/>
<evidence type="ECO:0000313" key="2">
    <source>
        <dbReference type="EMBL" id="ACR70438.1"/>
    </source>
</evidence>
<protein>
    <submittedName>
        <fullName evidence="2">Uncharacterized protein</fullName>
    </submittedName>
</protein>
<gene>
    <name evidence="2" type="ordered locus">NT01EI_3299</name>
</gene>
<reference evidence="2 3" key="2">
    <citation type="journal article" date="2012" name="J. Bacteriol.">
        <title>Genome Sequence of Edwardsiella ictaluri 93-146, a Strain Associated with a Natural Channel Catfish Outbreak of Enteric Septicemia of Catfish.</title>
        <authorList>
            <person name="Williams M.L."/>
            <person name="Gillaspy A.F."/>
            <person name="Dyer D.W."/>
            <person name="Thune R.L."/>
            <person name="Waldbieser G.C."/>
            <person name="Schuster S.C."/>
            <person name="Gipson J."/>
            <person name="Zaitshik J."/>
            <person name="Landry C."/>
            <person name="Banes M.M."/>
            <person name="Lawrence M.L."/>
        </authorList>
    </citation>
    <scope>NUCLEOTIDE SEQUENCE [LARGE SCALE GENOMIC DNA]</scope>
    <source>
        <strain evidence="2 3">93-146</strain>
    </source>
</reference>
<keyword evidence="1" id="KW-0812">Transmembrane</keyword>